<dbReference type="InterPro" id="IPR001647">
    <property type="entry name" value="HTH_TetR"/>
</dbReference>
<keyword evidence="2 3" id="KW-0238">DNA-binding</keyword>
<protein>
    <submittedName>
        <fullName evidence="5">TetR/AcrR family transcriptional regulator</fullName>
    </submittedName>
</protein>
<evidence type="ECO:0000256" key="1">
    <source>
        <dbReference type="ARBA" id="ARBA00022491"/>
    </source>
</evidence>
<dbReference type="PROSITE" id="PS50977">
    <property type="entry name" value="HTH_TETR_2"/>
    <property type="match status" value="1"/>
</dbReference>
<dbReference type="Gene3D" id="1.10.357.10">
    <property type="entry name" value="Tetracycline Repressor, domain 2"/>
    <property type="match status" value="1"/>
</dbReference>
<dbReference type="EMBL" id="VTEG01000001">
    <property type="protein sequence ID" value="TYS01379.1"/>
    <property type="molecule type" value="Genomic_DNA"/>
</dbReference>
<proteinExistence type="predicted"/>
<comment type="caution">
    <text evidence="5">The sequence shown here is derived from an EMBL/GenBank/DDBJ whole genome shotgun (WGS) entry which is preliminary data.</text>
</comment>
<dbReference type="Gene3D" id="1.10.10.60">
    <property type="entry name" value="Homeodomain-like"/>
    <property type="match status" value="1"/>
</dbReference>
<accession>A0A5D4MJ12</accession>
<dbReference type="GO" id="GO:0003677">
    <property type="term" value="F:DNA binding"/>
    <property type="evidence" value="ECO:0007669"/>
    <property type="project" value="UniProtKB-UniRule"/>
</dbReference>
<dbReference type="SUPFAM" id="SSF48498">
    <property type="entry name" value="Tetracyclin repressor-like, C-terminal domain"/>
    <property type="match status" value="1"/>
</dbReference>
<organism evidence="5 6">
    <name type="scientific">Rossellomorea vietnamensis</name>
    <dbReference type="NCBI Taxonomy" id="218284"/>
    <lineage>
        <taxon>Bacteria</taxon>
        <taxon>Bacillati</taxon>
        <taxon>Bacillota</taxon>
        <taxon>Bacilli</taxon>
        <taxon>Bacillales</taxon>
        <taxon>Bacillaceae</taxon>
        <taxon>Rossellomorea</taxon>
    </lineage>
</organism>
<dbReference type="AlphaFoldDB" id="A0A5D4MJ12"/>
<dbReference type="PROSITE" id="PS01081">
    <property type="entry name" value="HTH_TETR_1"/>
    <property type="match status" value="1"/>
</dbReference>
<dbReference type="PANTHER" id="PTHR43479:SF11">
    <property type="entry name" value="ACREF_ENVCD OPERON REPRESSOR-RELATED"/>
    <property type="match status" value="1"/>
</dbReference>
<dbReference type="InterPro" id="IPR036271">
    <property type="entry name" value="Tet_transcr_reg_TetR-rel_C_sf"/>
</dbReference>
<evidence type="ECO:0000313" key="6">
    <source>
        <dbReference type="Proteomes" id="UP000325182"/>
    </source>
</evidence>
<feature type="DNA-binding region" description="H-T-H motif" evidence="3">
    <location>
        <begin position="33"/>
        <end position="52"/>
    </location>
</feature>
<sequence length="207" mass="24907">MDEKFFSLEQEKQDRILNAALREFAQKGFKNASTNEMVKDANISKGLLFHYFNNKKDLYLFLFDHFVQLLIDKMKREVDWGIRDIFDRHMEMSSVKIKMFQQYPHVFDYFNGIFFEEDPVIQHELEKRKQEFLSKNYKEMMQDIDTSKFKEGVDVEKVKDIITWSFEGFSNRMQAKVKGMGLQKIGIEETISEMEDYMEVLKKSFYK</sequence>
<dbReference type="SUPFAM" id="SSF46689">
    <property type="entry name" value="Homeodomain-like"/>
    <property type="match status" value="1"/>
</dbReference>
<feature type="domain" description="HTH tetR-type" evidence="4">
    <location>
        <begin position="10"/>
        <end position="70"/>
    </location>
</feature>
<gene>
    <name evidence="5" type="ORF">FZC84_01595</name>
</gene>
<dbReference type="RefSeq" id="WP_148952725.1">
    <property type="nucleotide sequence ID" value="NZ_VTEG01000001.1"/>
</dbReference>
<dbReference type="PANTHER" id="PTHR43479">
    <property type="entry name" value="ACREF/ENVCD OPERON REPRESSOR-RELATED"/>
    <property type="match status" value="1"/>
</dbReference>
<evidence type="ECO:0000256" key="2">
    <source>
        <dbReference type="ARBA" id="ARBA00023125"/>
    </source>
</evidence>
<dbReference type="InterPro" id="IPR050624">
    <property type="entry name" value="HTH-type_Tx_Regulator"/>
</dbReference>
<name>A0A5D4MJ12_9BACI</name>
<dbReference type="Pfam" id="PF00440">
    <property type="entry name" value="TetR_N"/>
    <property type="match status" value="1"/>
</dbReference>
<evidence type="ECO:0000259" key="4">
    <source>
        <dbReference type="PROSITE" id="PS50977"/>
    </source>
</evidence>
<dbReference type="InterPro" id="IPR023772">
    <property type="entry name" value="DNA-bd_HTH_TetR-type_CS"/>
</dbReference>
<reference evidence="5 6" key="1">
    <citation type="submission" date="2019-08" db="EMBL/GenBank/DDBJ databases">
        <title>Bacillus genomes from the desert of Cuatro Cienegas, Coahuila.</title>
        <authorList>
            <person name="Olmedo-Alvarez G."/>
        </authorList>
    </citation>
    <scope>NUCLEOTIDE SEQUENCE [LARGE SCALE GENOMIC DNA]</scope>
    <source>
        <strain evidence="5 6">CH128b_4D</strain>
    </source>
</reference>
<dbReference type="PRINTS" id="PR00455">
    <property type="entry name" value="HTHTETR"/>
</dbReference>
<evidence type="ECO:0000313" key="5">
    <source>
        <dbReference type="EMBL" id="TYS01379.1"/>
    </source>
</evidence>
<keyword evidence="1" id="KW-0678">Repressor</keyword>
<dbReference type="InterPro" id="IPR009057">
    <property type="entry name" value="Homeodomain-like_sf"/>
</dbReference>
<evidence type="ECO:0000256" key="3">
    <source>
        <dbReference type="PROSITE-ProRule" id="PRU00335"/>
    </source>
</evidence>
<dbReference type="Proteomes" id="UP000325182">
    <property type="component" value="Unassembled WGS sequence"/>
</dbReference>